<organism evidence="2 3">
    <name type="scientific">Dactylosporangium matsuzakiense</name>
    <dbReference type="NCBI Taxonomy" id="53360"/>
    <lineage>
        <taxon>Bacteria</taxon>
        <taxon>Bacillati</taxon>
        <taxon>Actinomycetota</taxon>
        <taxon>Actinomycetes</taxon>
        <taxon>Micromonosporales</taxon>
        <taxon>Micromonosporaceae</taxon>
        <taxon>Dactylosporangium</taxon>
    </lineage>
</organism>
<evidence type="ECO:0000259" key="1">
    <source>
        <dbReference type="Pfam" id="PF18029"/>
    </source>
</evidence>
<feature type="domain" description="Glyoxalase-like" evidence="1">
    <location>
        <begin position="17"/>
        <end position="137"/>
    </location>
</feature>
<dbReference type="InterPro" id="IPR041581">
    <property type="entry name" value="Glyoxalase_6"/>
</dbReference>
<dbReference type="InterPro" id="IPR029068">
    <property type="entry name" value="Glyas_Bleomycin-R_OHBP_Dase"/>
</dbReference>
<reference evidence="2" key="2">
    <citation type="submission" date="2023-01" db="EMBL/GenBank/DDBJ databases">
        <authorList>
            <person name="Sun Q."/>
            <person name="Evtushenko L."/>
        </authorList>
    </citation>
    <scope>NUCLEOTIDE SEQUENCE</scope>
    <source>
        <strain evidence="2">VKM Ac-1321</strain>
    </source>
</reference>
<dbReference type="RefSeq" id="WP_261964308.1">
    <property type="nucleotide sequence ID" value="NZ_BAAAXA010000003.1"/>
</dbReference>
<accession>A0A9W6KGD3</accession>
<name>A0A9W6KGD3_9ACTN</name>
<dbReference type="InterPro" id="IPR052164">
    <property type="entry name" value="Anthracycline_SecMetBiosynth"/>
</dbReference>
<proteinExistence type="predicted"/>
<keyword evidence="3" id="KW-1185">Reference proteome</keyword>
<dbReference type="Pfam" id="PF18029">
    <property type="entry name" value="Glyoxalase_6"/>
    <property type="match status" value="1"/>
</dbReference>
<dbReference type="Gene3D" id="3.10.180.10">
    <property type="entry name" value="2,3-Dihydroxybiphenyl 1,2-Dioxygenase, domain 1"/>
    <property type="match status" value="1"/>
</dbReference>
<dbReference type="AlphaFoldDB" id="A0A9W6KGD3"/>
<dbReference type="SUPFAM" id="SSF54593">
    <property type="entry name" value="Glyoxalase/Bleomycin resistance protein/Dihydroxybiphenyl dioxygenase"/>
    <property type="match status" value="1"/>
</dbReference>
<protein>
    <recommendedName>
        <fullName evidence="1">Glyoxalase-like domain-containing protein</fullName>
    </recommendedName>
</protein>
<dbReference type="EMBL" id="BSFP01000017">
    <property type="protein sequence ID" value="GLL01577.1"/>
    <property type="molecule type" value="Genomic_DNA"/>
</dbReference>
<reference evidence="2" key="1">
    <citation type="journal article" date="2014" name="Int. J. Syst. Evol. Microbiol.">
        <title>Complete genome sequence of Corynebacterium casei LMG S-19264T (=DSM 44701T), isolated from a smear-ripened cheese.</title>
        <authorList>
            <consortium name="US DOE Joint Genome Institute (JGI-PGF)"/>
            <person name="Walter F."/>
            <person name="Albersmeier A."/>
            <person name="Kalinowski J."/>
            <person name="Ruckert C."/>
        </authorList>
    </citation>
    <scope>NUCLEOTIDE SEQUENCE</scope>
    <source>
        <strain evidence="2">VKM Ac-1321</strain>
    </source>
</reference>
<gene>
    <name evidence="2" type="ORF">GCM10017581_033190</name>
</gene>
<comment type="caution">
    <text evidence="2">The sequence shown here is derived from an EMBL/GenBank/DDBJ whole genome shotgun (WGS) entry which is preliminary data.</text>
</comment>
<dbReference type="PANTHER" id="PTHR33993:SF14">
    <property type="entry name" value="GB|AAF24581.1"/>
    <property type="match status" value="1"/>
</dbReference>
<sequence length="145" mass="15221">MQRTCPPGVTCWIDTEQPDVAAAAGFYGRLFGWRYADLPGAGAMIQVPGYGDHLAATVDPGIHERQAGAPAGFADVIGALAPAAEGPARWEVTFTVADRDHSVATAEALGATVLSAENTMWSRKARLRDPQGAELTVSQFAPPES</sequence>
<dbReference type="PANTHER" id="PTHR33993">
    <property type="entry name" value="GLYOXALASE-RELATED"/>
    <property type="match status" value="1"/>
</dbReference>
<evidence type="ECO:0000313" key="2">
    <source>
        <dbReference type="EMBL" id="GLL01577.1"/>
    </source>
</evidence>
<evidence type="ECO:0000313" key="3">
    <source>
        <dbReference type="Proteomes" id="UP001143480"/>
    </source>
</evidence>
<dbReference type="Proteomes" id="UP001143480">
    <property type="component" value="Unassembled WGS sequence"/>
</dbReference>